<proteinExistence type="predicted"/>
<feature type="region of interest" description="Disordered" evidence="1">
    <location>
        <begin position="54"/>
        <end position="75"/>
    </location>
</feature>
<evidence type="ECO:0000256" key="1">
    <source>
        <dbReference type="SAM" id="MobiDB-lite"/>
    </source>
</evidence>
<accession>A0AAD5GTK3</accession>
<keyword evidence="3" id="KW-1185">Reference proteome</keyword>
<comment type="caution">
    <text evidence="2">The sequence shown here is derived from an EMBL/GenBank/DDBJ whole genome shotgun (WGS) entry which is preliminary data.</text>
</comment>
<name>A0AAD5GTK3_AMBAR</name>
<dbReference type="EMBL" id="JAMZMK010005603">
    <property type="protein sequence ID" value="KAI7752784.1"/>
    <property type="molecule type" value="Genomic_DNA"/>
</dbReference>
<evidence type="ECO:0000313" key="2">
    <source>
        <dbReference type="EMBL" id="KAI7752784.1"/>
    </source>
</evidence>
<dbReference type="AlphaFoldDB" id="A0AAD5GTK3"/>
<gene>
    <name evidence="2" type="ORF">M8C21_014368</name>
</gene>
<dbReference type="Proteomes" id="UP001206925">
    <property type="component" value="Unassembled WGS sequence"/>
</dbReference>
<evidence type="ECO:0000313" key="3">
    <source>
        <dbReference type="Proteomes" id="UP001206925"/>
    </source>
</evidence>
<reference evidence="2" key="1">
    <citation type="submission" date="2022-06" db="EMBL/GenBank/DDBJ databases">
        <title>Uncovering the hologenomic basis of an extraordinary plant invasion.</title>
        <authorList>
            <person name="Bieker V.C."/>
            <person name="Martin M.D."/>
            <person name="Gilbert T."/>
            <person name="Hodgins K."/>
            <person name="Battlay P."/>
            <person name="Petersen B."/>
            <person name="Wilson J."/>
        </authorList>
    </citation>
    <scope>NUCLEOTIDE SEQUENCE</scope>
    <source>
        <strain evidence="2">AA19_3_7</strain>
        <tissue evidence="2">Leaf</tissue>
    </source>
</reference>
<sequence length="421" mass="48608">MKITIKYVPIHYSISKTGNKLEVSAGLFQVRVRFFMNPIVIGVAMTIGERRKMDGDEDVSHGLRPALPVPTTREKERSKSCSFSGREIYDGGCHGLSTEAWVFRDQVNITQIWSMRMCTGRTTNETITRGKVRVLHMLAKEYADFILVLFMILQENQCLEEVWLTVAKDGVSKEGPYLTEHLCRSERFYSADKSHQYLKARRCPVIWVGSREQSRKESEGAMKRWGFKGWPAPHATYLSHRSPDSLEMLMVSFHSHLLRLAEDQMKKKERRNVDIFYKLFGIFNLHMHCPILQAEKATRQECAFDLTHKLFGYQTLEMDKLDPLAGQDELTDYNSWYSPFCACLTTSRVVLYKCSKIIVYKFNINKMYFCIHQGETCVCTLNFSQPQQCTTQLDANLKGSILFSLSYAPQNVMQLVCREAQ</sequence>
<protein>
    <submittedName>
        <fullName evidence="2">Uncharacterized protein</fullName>
    </submittedName>
</protein>
<organism evidence="2 3">
    <name type="scientific">Ambrosia artemisiifolia</name>
    <name type="common">Common ragweed</name>
    <dbReference type="NCBI Taxonomy" id="4212"/>
    <lineage>
        <taxon>Eukaryota</taxon>
        <taxon>Viridiplantae</taxon>
        <taxon>Streptophyta</taxon>
        <taxon>Embryophyta</taxon>
        <taxon>Tracheophyta</taxon>
        <taxon>Spermatophyta</taxon>
        <taxon>Magnoliopsida</taxon>
        <taxon>eudicotyledons</taxon>
        <taxon>Gunneridae</taxon>
        <taxon>Pentapetalae</taxon>
        <taxon>asterids</taxon>
        <taxon>campanulids</taxon>
        <taxon>Asterales</taxon>
        <taxon>Asteraceae</taxon>
        <taxon>Asteroideae</taxon>
        <taxon>Heliantheae alliance</taxon>
        <taxon>Heliantheae</taxon>
        <taxon>Ambrosia</taxon>
    </lineage>
</organism>